<dbReference type="Proteomes" id="UP001487296">
    <property type="component" value="Unassembled WGS sequence"/>
</dbReference>
<feature type="signal peptide" evidence="1">
    <location>
        <begin position="1"/>
        <end position="22"/>
    </location>
</feature>
<gene>
    <name evidence="3" type="ORF">AAAT34_07295</name>
</gene>
<dbReference type="PROSITE" id="PS51257">
    <property type="entry name" value="PROKAR_LIPOPROTEIN"/>
    <property type="match status" value="1"/>
</dbReference>
<keyword evidence="1" id="KW-0732">Signal</keyword>
<feature type="chain" id="PRO_5046710559" evidence="1">
    <location>
        <begin position="23"/>
        <end position="332"/>
    </location>
</feature>
<dbReference type="SUPFAM" id="SSF52833">
    <property type="entry name" value="Thioredoxin-like"/>
    <property type="match status" value="1"/>
</dbReference>
<dbReference type="Pfam" id="PF14289">
    <property type="entry name" value="DUF4369"/>
    <property type="match status" value="1"/>
</dbReference>
<name>A0ABV1FR85_9BACT</name>
<comment type="caution">
    <text evidence="3">The sequence shown here is derived from an EMBL/GenBank/DDBJ whole genome shotgun (WGS) entry which is preliminary data.</text>
</comment>
<dbReference type="Gene3D" id="3.40.30.10">
    <property type="entry name" value="Glutaredoxin"/>
    <property type="match status" value="1"/>
</dbReference>
<protein>
    <submittedName>
        <fullName evidence="3">DUF4369 domain-containing protein</fullName>
    </submittedName>
</protein>
<dbReference type="InterPro" id="IPR036249">
    <property type="entry name" value="Thioredoxin-like_sf"/>
</dbReference>
<evidence type="ECO:0000256" key="1">
    <source>
        <dbReference type="SAM" id="SignalP"/>
    </source>
</evidence>
<dbReference type="EMBL" id="JBBNFP010000024">
    <property type="protein sequence ID" value="MEQ2486859.1"/>
    <property type="molecule type" value="Genomic_DNA"/>
</dbReference>
<dbReference type="InterPro" id="IPR025380">
    <property type="entry name" value="DUF4369"/>
</dbReference>
<accession>A0ABV1FR85</accession>
<proteinExistence type="predicted"/>
<evidence type="ECO:0000313" key="4">
    <source>
        <dbReference type="Proteomes" id="UP001487296"/>
    </source>
</evidence>
<evidence type="ECO:0000259" key="2">
    <source>
        <dbReference type="Pfam" id="PF14289"/>
    </source>
</evidence>
<evidence type="ECO:0000313" key="3">
    <source>
        <dbReference type="EMBL" id="MEQ2486859.1"/>
    </source>
</evidence>
<dbReference type="RefSeq" id="WP_215759936.1">
    <property type="nucleotide sequence ID" value="NZ_JAHKBE010000024.1"/>
</dbReference>
<reference evidence="3 4" key="1">
    <citation type="submission" date="2024-04" db="EMBL/GenBank/DDBJ databases">
        <title>Human intestinal bacterial collection.</title>
        <authorList>
            <person name="Pauvert C."/>
            <person name="Hitch T.C.A."/>
            <person name="Clavel T."/>
        </authorList>
    </citation>
    <scope>NUCLEOTIDE SEQUENCE [LARGE SCALE GENOMIC DNA]</scope>
    <source>
        <strain evidence="3 4">CLA-AA-H145</strain>
    </source>
</reference>
<organism evidence="3 4">
    <name type="scientific">Hallella faecis</name>
    <dbReference type="NCBI Taxonomy" id="2841596"/>
    <lineage>
        <taxon>Bacteria</taxon>
        <taxon>Pseudomonadati</taxon>
        <taxon>Bacteroidota</taxon>
        <taxon>Bacteroidia</taxon>
        <taxon>Bacteroidales</taxon>
        <taxon>Prevotellaceae</taxon>
        <taxon>Hallella</taxon>
    </lineage>
</organism>
<feature type="domain" description="DUF4369" evidence="2">
    <location>
        <begin position="25"/>
        <end position="116"/>
    </location>
</feature>
<sequence>MRHKLFLLALLSVLLVSCGTDGKHFKFEGRFLHLNQGEFYLYSEDGAVSGIDTIKVEGGRFAYEMACDHPATLVLVFPNFSRQPIFAEPGKTVSIKGDASHLKEMEVTGTDDNELMTAFRKQVAEASPPEAMKLAAKFAEDHPSSRVSAYLVKSYLVAAPKPDYQEALRLTRILLEKQERNGDLARMEQALKAITQCGVGATLPVFTARDMKGNTVSSASLSKGLAVITLYASWNYDSMEQLRRLKVLRRQKGGRFQVATFSIDASKTECDNSLRYDSITWPVVCDGKMFEGDVVKKLGLYSLPNNLLLKNGRVIARGLSINDLVQRIEENL</sequence>
<keyword evidence="4" id="KW-1185">Reference proteome</keyword>